<dbReference type="InterPro" id="IPR003425">
    <property type="entry name" value="CCB3/YggT"/>
</dbReference>
<keyword evidence="1" id="KW-0812">Transmembrane</keyword>
<evidence type="ECO:0000313" key="2">
    <source>
        <dbReference type="EMBL" id="AYD89597.1"/>
    </source>
</evidence>
<feature type="transmembrane region" description="Helical" evidence="1">
    <location>
        <begin position="75"/>
        <end position="97"/>
    </location>
</feature>
<keyword evidence="1" id="KW-0472">Membrane</keyword>
<name>A0ABN5PR97_9ACTO</name>
<sequence length="98" mass="10993">MGPIALVARILSSLLSLYTLVLLVRVVLDWVQMFARQWRPTGVVLVLANLVYTLTDPPLRWIRGVLPMLRMGGLGIDLSFLVLFLGIIVVQRLLVLLI</sequence>
<proteinExistence type="predicted"/>
<dbReference type="EMBL" id="CP032514">
    <property type="protein sequence ID" value="AYD89597.1"/>
    <property type="molecule type" value="Genomic_DNA"/>
</dbReference>
<gene>
    <name evidence="2" type="ORF">D5R93_05170</name>
</gene>
<reference evidence="2 3" key="1">
    <citation type="submission" date="2018-09" db="EMBL/GenBank/DDBJ databases">
        <authorList>
            <person name="Li J."/>
        </authorList>
    </citation>
    <scope>NUCLEOTIDE SEQUENCE [LARGE SCALE GENOMIC DNA]</scope>
    <source>
        <strain evidence="2 3">2129</strain>
    </source>
</reference>
<dbReference type="RefSeq" id="WP_119835653.1">
    <property type="nucleotide sequence ID" value="NZ_CP032514.1"/>
</dbReference>
<dbReference type="Proteomes" id="UP000273001">
    <property type="component" value="Chromosome"/>
</dbReference>
<feature type="transmembrane region" description="Helical" evidence="1">
    <location>
        <begin position="38"/>
        <end position="55"/>
    </location>
</feature>
<evidence type="ECO:0000313" key="3">
    <source>
        <dbReference type="Proteomes" id="UP000273001"/>
    </source>
</evidence>
<keyword evidence="1" id="KW-1133">Transmembrane helix</keyword>
<keyword evidence="3" id="KW-1185">Reference proteome</keyword>
<protein>
    <submittedName>
        <fullName evidence="2">YggT family protein</fullName>
    </submittedName>
</protein>
<evidence type="ECO:0000256" key="1">
    <source>
        <dbReference type="SAM" id="Phobius"/>
    </source>
</evidence>
<organism evidence="2 3">
    <name type="scientific">Actinomyces lilanjuaniae</name>
    <dbReference type="NCBI Taxonomy" id="2321394"/>
    <lineage>
        <taxon>Bacteria</taxon>
        <taxon>Bacillati</taxon>
        <taxon>Actinomycetota</taxon>
        <taxon>Actinomycetes</taxon>
        <taxon>Actinomycetales</taxon>
        <taxon>Actinomycetaceae</taxon>
        <taxon>Actinomyces</taxon>
    </lineage>
</organism>
<accession>A0ABN5PR97</accession>
<feature type="transmembrane region" description="Helical" evidence="1">
    <location>
        <begin position="6"/>
        <end position="26"/>
    </location>
</feature>
<dbReference type="Pfam" id="PF02325">
    <property type="entry name" value="CCB3_YggT"/>
    <property type="match status" value="1"/>
</dbReference>